<dbReference type="FunFam" id="1.10.10.10:FF:000001">
    <property type="entry name" value="LysR family transcriptional regulator"/>
    <property type="match status" value="1"/>
</dbReference>
<dbReference type="InterPro" id="IPR036388">
    <property type="entry name" value="WH-like_DNA-bd_sf"/>
</dbReference>
<dbReference type="PRINTS" id="PR00039">
    <property type="entry name" value="HTHLYSR"/>
</dbReference>
<dbReference type="Pfam" id="PF00126">
    <property type="entry name" value="HTH_1"/>
    <property type="match status" value="1"/>
</dbReference>
<keyword evidence="4" id="KW-0804">Transcription</keyword>
<dbReference type="SUPFAM" id="SSF46785">
    <property type="entry name" value="Winged helix' DNA-binding domain"/>
    <property type="match status" value="1"/>
</dbReference>
<dbReference type="OrthoDB" id="5525645at2"/>
<dbReference type="InterPro" id="IPR000847">
    <property type="entry name" value="LysR_HTH_N"/>
</dbReference>
<dbReference type="InterPro" id="IPR005119">
    <property type="entry name" value="LysR_subst-bd"/>
</dbReference>
<comment type="similarity">
    <text evidence="1">Belongs to the LysR transcriptional regulatory family.</text>
</comment>
<protein>
    <submittedName>
        <fullName evidence="6">LysR family transcriptional regulator</fullName>
    </submittedName>
</protein>
<dbReference type="InterPro" id="IPR036390">
    <property type="entry name" value="WH_DNA-bd_sf"/>
</dbReference>
<dbReference type="GO" id="GO:0043565">
    <property type="term" value="F:sequence-specific DNA binding"/>
    <property type="evidence" value="ECO:0007669"/>
    <property type="project" value="TreeGrafter"/>
</dbReference>
<evidence type="ECO:0000256" key="4">
    <source>
        <dbReference type="ARBA" id="ARBA00023163"/>
    </source>
</evidence>
<dbReference type="Gene3D" id="1.10.10.10">
    <property type="entry name" value="Winged helix-like DNA-binding domain superfamily/Winged helix DNA-binding domain"/>
    <property type="match status" value="1"/>
</dbReference>
<dbReference type="CDD" id="cd08474">
    <property type="entry name" value="PBP2_CrgA_like_5"/>
    <property type="match status" value="1"/>
</dbReference>
<evidence type="ECO:0000313" key="7">
    <source>
        <dbReference type="Proteomes" id="UP000414233"/>
    </source>
</evidence>
<dbReference type="Gene3D" id="3.40.190.290">
    <property type="match status" value="1"/>
</dbReference>
<dbReference type="PANTHER" id="PTHR30537:SF1">
    <property type="entry name" value="HTH-TYPE TRANSCRIPTIONAL REGULATOR PGRR"/>
    <property type="match status" value="1"/>
</dbReference>
<dbReference type="PROSITE" id="PS50931">
    <property type="entry name" value="HTH_LYSR"/>
    <property type="match status" value="1"/>
</dbReference>
<gene>
    <name evidence="6" type="ORF">PTE30175_01055</name>
</gene>
<dbReference type="FunFam" id="3.40.190.290:FF:000012">
    <property type="entry name" value="Transcriptional regulator, LysR family"/>
    <property type="match status" value="1"/>
</dbReference>
<evidence type="ECO:0000256" key="2">
    <source>
        <dbReference type="ARBA" id="ARBA00023015"/>
    </source>
</evidence>
<dbReference type="InterPro" id="IPR058163">
    <property type="entry name" value="LysR-type_TF_proteobact-type"/>
</dbReference>
<dbReference type="Pfam" id="PF03466">
    <property type="entry name" value="LysR_substrate"/>
    <property type="match status" value="1"/>
</dbReference>
<keyword evidence="2" id="KW-0805">Transcription regulation</keyword>
<dbReference type="Proteomes" id="UP000414233">
    <property type="component" value="Unassembled WGS sequence"/>
</dbReference>
<dbReference type="EMBL" id="CABPRZ010000003">
    <property type="protein sequence ID" value="VVD80890.1"/>
    <property type="molecule type" value="Genomic_DNA"/>
</dbReference>
<evidence type="ECO:0000256" key="1">
    <source>
        <dbReference type="ARBA" id="ARBA00009437"/>
    </source>
</evidence>
<evidence type="ECO:0000313" key="6">
    <source>
        <dbReference type="EMBL" id="VVD80890.1"/>
    </source>
</evidence>
<organism evidence="6 7">
    <name type="scientific">Pandoraea terrae</name>
    <dbReference type="NCBI Taxonomy" id="1537710"/>
    <lineage>
        <taxon>Bacteria</taxon>
        <taxon>Pseudomonadati</taxon>
        <taxon>Pseudomonadota</taxon>
        <taxon>Betaproteobacteria</taxon>
        <taxon>Burkholderiales</taxon>
        <taxon>Burkholderiaceae</taxon>
        <taxon>Pandoraea</taxon>
    </lineage>
</organism>
<dbReference type="SUPFAM" id="SSF53850">
    <property type="entry name" value="Periplasmic binding protein-like II"/>
    <property type="match status" value="1"/>
</dbReference>
<dbReference type="GO" id="GO:0006351">
    <property type="term" value="P:DNA-templated transcription"/>
    <property type="evidence" value="ECO:0007669"/>
    <property type="project" value="TreeGrafter"/>
</dbReference>
<proteinExistence type="inferred from homology"/>
<dbReference type="AlphaFoldDB" id="A0A5E4SYK7"/>
<dbReference type="PANTHER" id="PTHR30537">
    <property type="entry name" value="HTH-TYPE TRANSCRIPTIONAL REGULATOR"/>
    <property type="match status" value="1"/>
</dbReference>
<reference evidence="6 7" key="1">
    <citation type="submission" date="2019-08" db="EMBL/GenBank/DDBJ databases">
        <authorList>
            <person name="Peeters C."/>
        </authorList>
    </citation>
    <scope>NUCLEOTIDE SEQUENCE [LARGE SCALE GENOMIC DNA]</scope>
    <source>
        <strain evidence="6 7">LMG 30175</strain>
    </source>
</reference>
<feature type="domain" description="HTH lysR-type" evidence="5">
    <location>
        <begin position="4"/>
        <end position="61"/>
    </location>
</feature>
<keyword evidence="7" id="KW-1185">Reference proteome</keyword>
<dbReference type="RefSeq" id="WP_150695987.1">
    <property type="nucleotide sequence ID" value="NZ_CABPRZ010000003.1"/>
</dbReference>
<evidence type="ECO:0000259" key="5">
    <source>
        <dbReference type="PROSITE" id="PS50931"/>
    </source>
</evidence>
<accession>A0A5E4SYK7</accession>
<name>A0A5E4SYK7_9BURK</name>
<evidence type="ECO:0000256" key="3">
    <source>
        <dbReference type="ARBA" id="ARBA00023125"/>
    </source>
</evidence>
<dbReference type="GO" id="GO:0003700">
    <property type="term" value="F:DNA-binding transcription factor activity"/>
    <property type="evidence" value="ECO:0007669"/>
    <property type="project" value="InterPro"/>
</dbReference>
<keyword evidence="3" id="KW-0238">DNA-binding</keyword>
<sequence>MQRIDFNNLRAFIVVARERSFTRAAAQMGVSQSALSHTIRGLEAKLGIRLLTRTTRGVSPTEAGERLLLTVGPYYEGIEAELVALSELREKPAGNIRITAHDHAVDTILWPKLAKFLPNYPDISVEINVNYGLIDIVAERYDAGVRSGDQVAKDMIAARIGPDYRMAVVGSPTYFSSRPKPETPRDLAAHDCINLRLPTHGGHYAWEFVKDGQGLQVHVQGQCIFNTTPQMLTAALAGFGLAYVPEDLVLEHAAAGRLRQVLDDWCPTFPGYHLYYPSRRQTSPAFALLVNALRYPR</sequence>